<dbReference type="Proteomes" id="UP000008177">
    <property type="component" value="Unplaced contigs"/>
</dbReference>
<accession>G2XN88</accession>
<evidence type="ECO:0000313" key="2">
    <source>
        <dbReference type="Proteomes" id="UP000008177"/>
    </source>
</evidence>
<dbReference type="InParanoid" id="G2XN88"/>
<proteinExistence type="predicted"/>
<sequence length="38" mass="4309">MRSVEDWEGGLRFLTAFQAISHQSNVAIQRKGGRNPNH</sequence>
<dbReference type="AlphaFoldDB" id="G2XN88"/>
<gene>
    <name evidence="1" type="ORF">BofuT4_P014720.1</name>
</gene>
<dbReference type="HOGENOM" id="CLU_3335447_0_0_1"/>
<evidence type="ECO:0000313" key="1">
    <source>
        <dbReference type="EMBL" id="CCD42344.1"/>
    </source>
</evidence>
<protein>
    <submittedName>
        <fullName evidence="1">Uncharacterized protein</fullName>
    </submittedName>
</protein>
<dbReference type="EMBL" id="FQ790245">
    <property type="protein sequence ID" value="CCD42344.1"/>
    <property type="molecule type" value="Genomic_DNA"/>
</dbReference>
<reference evidence="2" key="1">
    <citation type="journal article" date="2011" name="PLoS Genet.">
        <title>Genomic analysis of the necrotrophic fungal pathogens Sclerotinia sclerotiorum and Botrytis cinerea.</title>
        <authorList>
            <person name="Amselem J."/>
            <person name="Cuomo C.A."/>
            <person name="van Kan J.A."/>
            <person name="Viaud M."/>
            <person name="Benito E.P."/>
            <person name="Couloux A."/>
            <person name="Coutinho P.M."/>
            <person name="de Vries R.P."/>
            <person name="Dyer P.S."/>
            <person name="Fillinger S."/>
            <person name="Fournier E."/>
            <person name="Gout L."/>
            <person name="Hahn M."/>
            <person name="Kohn L."/>
            <person name="Lapalu N."/>
            <person name="Plummer K.M."/>
            <person name="Pradier J.M."/>
            <person name="Quevillon E."/>
            <person name="Sharon A."/>
            <person name="Simon A."/>
            <person name="ten Have A."/>
            <person name="Tudzynski B."/>
            <person name="Tudzynski P."/>
            <person name="Wincker P."/>
            <person name="Andrew M."/>
            <person name="Anthouard V."/>
            <person name="Beever R.E."/>
            <person name="Beffa R."/>
            <person name="Benoit I."/>
            <person name="Bouzid O."/>
            <person name="Brault B."/>
            <person name="Chen Z."/>
            <person name="Choquer M."/>
            <person name="Collemare J."/>
            <person name="Cotton P."/>
            <person name="Danchin E.G."/>
            <person name="Da Silva C."/>
            <person name="Gautier A."/>
            <person name="Giraud C."/>
            <person name="Giraud T."/>
            <person name="Gonzalez C."/>
            <person name="Grossetete S."/>
            <person name="Guldener U."/>
            <person name="Henrissat B."/>
            <person name="Howlett B.J."/>
            <person name="Kodira C."/>
            <person name="Kretschmer M."/>
            <person name="Lappartient A."/>
            <person name="Leroch M."/>
            <person name="Levis C."/>
            <person name="Mauceli E."/>
            <person name="Neuveglise C."/>
            <person name="Oeser B."/>
            <person name="Pearson M."/>
            <person name="Poulain J."/>
            <person name="Poussereau N."/>
            <person name="Quesneville H."/>
            <person name="Rascle C."/>
            <person name="Schumacher J."/>
            <person name="Segurens B."/>
            <person name="Sexton A."/>
            <person name="Silva E."/>
            <person name="Sirven C."/>
            <person name="Soanes D.M."/>
            <person name="Talbot N.J."/>
            <person name="Templeton M."/>
            <person name="Yandava C."/>
            <person name="Yarden O."/>
            <person name="Zeng Q."/>
            <person name="Rollins J.A."/>
            <person name="Lebrun M.H."/>
            <person name="Dickman M."/>
        </authorList>
    </citation>
    <scope>NUCLEOTIDE SEQUENCE [LARGE SCALE GENOMIC DNA]</scope>
    <source>
        <strain evidence="2">T4</strain>
    </source>
</reference>
<name>G2XN88_BOTF4</name>
<organism evidence="1 2">
    <name type="scientific">Botryotinia fuckeliana (strain T4)</name>
    <name type="common">Noble rot fungus</name>
    <name type="synonym">Botrytis cinerea</name>
    <dbReference type="NCBI Taxonomy" id="999810"/>
    <lineage>
        <taxon>Eukaryota</taxon>
        <taxon>Fungi</taxon>
        <taxon>Dikarya</taxon>
        <taxon>Ascomycota</taxon>
        <taxon>Pezizomycotina</taxon>
        <taxon>Leotiomycetes</taxon>
        <taxon>Helotiales</taxon>
        <taxon>Sclerotiniaceae</taxon>
        <taxon>Botrytis</taxon>
    </lineage>
</organism>